<keyword evidence="3" id="KW-1185">Reference proteome</keyword>
<evidence type="ECO:0000313" key="2">
    <source>
        <dbReference type="EMBL" id="MBB6096809.1"/>
    </source>
</evidence>
<feature type="region of interest" description="Disordered" evidence="1">
    <location>
        <begin position="53"/>
        <end position="76"/>
    </location>
</feature>
<accession>A0A841HX37</accession>
<feature type="compositionally biased region" description="Basic and acidic residues" evidence="1">
    <location>
        <begin position="205"/>
        <end position="217"/>
    </location>
</feature>
<dbReference type="AlphaFoldDB" id="A0A841HX37"/>
<comment type="caution">
    <text evidence="2">The sequence shown here is derived from an EMBL/GenBank/DDBJ whole genome shotgun (WGS) entry which is preliminary data.</text>
</comment>
<organism evidence="2 3">
    <name type="scientific">Deinobacterium chartae</name>
    <dbReference type="NCBI Taxonomy" id="521158"/>
    <lineage>
        <taxon>Bacteria</taxon>
        <taxon>Thermotogati</taxon>
        <taxon>Deinococcota</taxon>
        <taxon>Deinococci</taxon>
        <taxon>Deinococcales</taxon>
        <taxon>Deinococcaceae</taxon>
        <taxon>Deinobacterium</taxon>
    </lineage>
</organism>
<dbReference type="Proteomes" id="UP000569951">
    <property type="component" value="Unassembled WGS sequence"/>
</dbReference>
<sequence length="230" mass="26092">MRPEELHYTLYADGKFAGESVWRVTPEKHHWLIRQTTEFVGPPIGNVRRVQTSRLNPKRRTSAAYSEGPDSSARAAKPSFETVFDRKSGVVTVRQGRDEASIPMVQDYQDPLSLIVLLRDLPADAELPLRVPMIGASAYVQRLPDALCPTPWGDLEARVYYLRPGGAVVYIEQNEPNRPLRLTQEVDGVVMDSLISLPGGRSAPPRKDSSPRREEPRRRRTRPRKENDKR</sequence>
<dbReference type="EMBL" id="JACHHG010000001">
    <property type="protein sequence ID" value="MBB6096809.1"/>
    <property type="molecule type" value="Genomic_DNA"/>
</dbReference>
<feature type="region of interest" description="Disordered" evidence="1">
    <location>
        <begin position="195"/>
        <end position="230"/>
    </location>
</feature>
<reference evidence="2 3" key="1">
    <citation type="submission" date="2020-08" db="EMBL/GenBank/DDBJ databases">
        <title>Genomic Encyclopedia of Type Strains, Phase IV (KMG-IV): sequencing the most valuable type-strain genomes for metagenomic binning, comparative biology and taxonomic classification.</title>
        <authorList>
            <person name="Goeker M."/>
        </authorList>
    </citation>
    <scope>NUCLEOTIDE SEQUENCE [LARGE SCALE GENOMIC DNA]</scope>
    <source>
        <strain evidence="2 3">DSM 21458</strain>
    </source>
</reference>
<proteinExistence type="predicted"/>
<gene>
    <name evidence="2" type="ORF">HNR42_000221</name>
</gene>
<protein>
    <recommendedName>
        <fullName evidence="4">DUF3108 domain-containing protein</fullName>
    </recommendedName>
</protein>
<evidence type="ECO:0000256" key="1">
    <source>
        <dbReference type="SAM" id="MobiDB-lite"/>
    </source>
</evidence>
<dbReference type="RefSeq" id="WP_183983619.1">
    <property type="nucleotide sequence ID" value="NZ_JACHHG010000001.1"/>
</dbReference>
<evidence type="ECO:0008006" key="4">
    <source>
        <dbReference type="Google" id="ProtNLM"/>
    </source>
</evidence>
<evidence type="ECO:0000313" key="3">
    <source>
        <dbReference type="Proteomes" id="UP000569951"/>
    </source>
</evidence>
<name>A0A841HX37_9DEIO</name>